<proteinExistence type="predicted"/>
<reference evidence="2" key="1">
    <citation type="submission" date="2017-02" db="EMBL/GenBank/DDBJ databases">
        <authorList>
            <person name="Tetz G."/>
            <person name="Tetz V."/>
        </authorList>
    </citation>
    <scope>NUCLEOTIDE SEQUENCE [LARGE SCALE GENOMIC DNA]</scope>
    <source>
        <strain evidence="2">VT16-26</strain>
    </source>
</reference>
<evidence type="ECO:0000313" key="2">
    <source>
        <dbReference type="Proteomes" id="UP000196355"/>
    </source>
</evidence>
<dbReference type="Proteomes" id="UP000196355">
    <property type="component" value="Unassembled WGS sequence"/>
</dbReference>
<name>A0A202BWE1_9FLAO</name>
<keyword evidence="2" id="KW-1185">Reference proteome</keyword>
<accession>A0A202BWE1</accession>
<sequence>MVHHINQAEKNGKAKSERKVPANLKIDLPALSQLDVVHKGIEDFYKNESDGYSFEWWNDKKNGIGGKLEFASSQYLFADAGLYDGEGDEDLKYFRPLDYPTPESYVGFIITPDTVDESLYLMSISDYELNNLDLDYEGYTQMAVEARVFNHWQRVLLYYMDGEGIGSVETETFKTEMPKIFPDWTWENFIAKFESLRLSNKNK</sequence>
<organism evidence="1 2">
    <name type="scientific">Chryseobacterium mucoviscidosis</name>
    <dbReference type="NCBI Taxonomy" id="1945581"/>
    <lineage>
        <taxon>Bacteria</taxon>
        <taxon>Pseudomonadati</taxon>
        <taxon>Bacteroidota</taxon>
        <taxon>Flavobacteriia</taxon>
        <taxon>Flavobacteriales</taxon>
        <taxon>Weeksellaceae</taxon>
        <taxon>Chryseobacterium group</taxon>
        <taxon>Chryseobacterium</taxon>
    </lineage>
</organism>
<dbReference type="EMBL" id="MVAG01000128">
    <property type="protein sequence ID" value="OVE55796.1"/>
    <property type="molecule type" value="Genomic_DNA"/>
</dbReference>
<dbReference type="AlphaFoldDB" id="A0A202BWE1"/>
<evidence type="ECO:0000313" key="1">
    <source>
        <dbReference type="EMBL" id="OVE55796.1"/>
    </source>
</evidence>
<comment type="caution">
    <text evidence="1">The sequence shown here is derived from an EMBL/GenBank/DDBJ whole genome shotgun (WGS) entry which is preliminary data.</text>
</comment>
<gene>
    <name evidence="1" type="ORF">B0E34_16405</name>
</gene>
<protein>
    <submittedName>
        <fullName evidence="1">Uncharacterized protein</fullName>
    </submittedName>
</protein>